<dbReference type="OrthoDB" id="2753252at2759"/>
<dbReference type="InterPro" id="IPR009057">
    <property type="entry name" value="Homeodomain-like_sf"/>
</dbReference>
<gene>
    <name evidence="2" type="ORF">O181_103897</name>
</gene>
<proteinExistence type="predicted"/>
<dbReference type="GO" id="GO:0015074">
    <property type="term" value="P:DNA integration"/>
    <property type="evidence" value="ECO:0007669"/>
    <property type="project" value="InterPro"/>
</dbReference>
<dbReference type="InterPro" id="IPR002492">
    <property type="entry name" value="Transposase_Tc1-like"/>
</dbReference>
<dbReference type="GO" id="GO:0006313">
    <property type="term" value="P:DNA transposition"/>
    <property type="evidence" value="ECO:0007669"/>
    <property type="project" value="InterPro"/>
</dbReference>
<dbReference type="InterPro" id="IPR036397">
    <property type="entry name" value="RNaseH_sf"/>
</dbReference>
<name>A0A9Q3JM11_9BASI</name>
<dbReference type="AlphaFoldDB" id="A0A9Q3JM11"/>
<evidence type="ECO:0000313" key="3">
    <source>
        <dbReference type="Proteomes" id="UP000765509"/>
    </source>
</evidence>
<reference evidence="2" key="1">
    <citation type="submission" date="2021-03" db="EMBL/GenBank/DDBJ databases">
        <title>Draft genome sequence of rust myrtle Austropuccinia psidii MF-1, a brazilian biotype.</title>
        <authorList>
            <person name="Quecine M.C."/>
            <person name="Pachon D.M.R."/>
            <person name="Bonatelli M.L."/>
            <person name="Correr F.H."/>
            <person name="Franceschini L.M."/>
            <person name="Leite T.F."/>
            <person name="Margarido G.R.A."/>
            <person name="Almeida C.A."/>
            <person name="Ferrarezi J.A."/>
            <person name="Labate C.A."/>
        </authorList>
    </citation>
    <scope>NUCLEOTIDE SEQUENCE</scope>
    <source>
        <strain evidence="2">MF-1</strain>
    </source>
</reference>
<evidence type="ECO:0000259" key="1">
    <source>
        <dbReference type="Pfam" id="PF01498"/>
    </source>
</evidence>
<accession>A0A9Q3JM11</accession>
<protein>
    <recommendedName>
        <fullName evidence="1">Transposase Tc1-like domain-containing protein</fullName>
    </recommendedName>
</protein>
<keyword evidence="3" id="KW-1185">Reference proteome</keyword>
<dbReference type="Gene3D" id="3.30.420.10">
    <property type="entry name" value="Ribonuclease H-like superfamily/Ribonuclease H"/>
    <property type="match status" value="1"/>
</dbReference>
<comment type="caution">
    <text evidence="2">The sequence shown here is derived from an EMBL/GenBank/DDBJ whole genome shotgun (WGS) entry which is preliminary data.</text>
</comment>
<feature type="domain" description="Transposase Tc1-like" evidence="1">
    <location>
        <begin position="72"/>
        <end position="135"/>
    </location>
</feature>
<organism evidence="2 3">
    <name type="scientific">Austropuccinia psidii MF-1</name>
    <dbReference type="NCBI Taxonomy" id="1389203"/>
    <lineage>
        <taxon>Eukaryota</taxon>
        <taxon>Fungi</taxon>
        <taxon>Dikarya</taxon>
        <taxon>Basidiomycota</taxon>
        <taxon>Pucciniomycotina</taxon>
        <taxon>Pucciniomycetes</taxon>
        <taxon>Pucciniales</taxon>
        <taxon>Sphaerophragmiaceae</taxon>
        <taxon>Austropuccinia</taxon>
    </lineage>
</organism>
<sequence length="174" mass="19975">MPLYCNPIDQGGIIGMCNAGALIRTIANFLGVPPTTVHDTIQQFQERVHLENLAILGRTPKLNNCDLQELGQVLQQHRRETLVSIKNLITANVSLNTIRKAIHHLGKRSCISIKKQYLSPCLMERRLEFARAHLHWTINNWSQVVWMDESLFELGDPVTQKQVWQTPEQKFNLE</sequence>
<dbReference type="EMBL" id="AVOT02075436">
    <property type="protein sequence ID" value="MBW0564182.1"/>
    <property type="molecule type" value="Genomic_DNA"/>
</dbReference>
<evidence type="ECO:0000313" key="2">
    <source>
        <dbReference type="EMBL" id="MBW0564182.1"/>
    </source>
</evidence>
<dbReference type="SUPFAM" id="SSF46689">
    <property type="entry name" value="Homeodomain-like"/>
    <property type="match status" value="1"/>
</dbReference>
<dbReference type="Proteomes" id="UP000765509">
    <property type="component" value="Unassembled WGS sequence"/>
</dbReference>
<dbReference type="GO" id="GO:0003677">
    <property type="term" value="F:DNA binding"/>
    <property type="evidence" value="ECO:0007669"/>
    <property type="project" value="InterPro"/>
</dbReference>
<dbReference type="Pfam" id="PF01498">
    <property type="entry name" value="HTH_Tnp_Tc3_2"/>
    <property type="match status" value="1"/>
</dbReference>